<reference evidence="2 3" key="1">
    <citation type="submission" date="2018-06" db="EMBL/GenBank/DDBJ databases">
        <authorList>
            <consortium name="Pathogen Informatics"/>
            <person name="Doyle S."/>
        </authorList>
    </citation>
    <scope>NUCLEOTIDE SEQUENCE [LARGE SCALE GENOMIC DNA]</scope>
    <source>
        <strain evidence="2 3">NCTC9962</strain>
    </source>
</reference>
<protein>
    <submittedName>
        <fullName evidence="2">Uncharacterized protein</fullName>
    </submittedName>
</protein>
<gene>
    <name evidence="2" type="ORF">NCTC9962_04020</name>
</gene>
<name>A0A377BAE9_ECOLX</name>
<feature type="region of interest" description="Disordered" evidence="1">
    <location>
        <begin position="57"/>
        <end position="80"/>
    </location>
</feature>
<organism evidence="2 3">
    <name type="scientific">Escherichia coli</name>
    <dbReference type="NCBI Taxonomy" id="562"/>
    <lineage>
        <taxon>Bacteria</taxon>
        <taxon>Pseudomonadati</taxon>
        <taxon>Pseudomonadota</taxon>
        <taxon>Gammaproteobacteria</taxon>
        <taxon>Enterobacterales</taxon>
        <taxon>Enterobacteriaceae</taxon>
        <taxon>Escherichia</taxon>
    </lineage>
</organism>
<feature type="compositionally biased region" description="Polar residues" evidence="1">
    <location>
        <begin position="71"/>
        <end position="80"/>
    </location>
</feature>
<proteinExistence type="predicted"/>
<sequence>MPDASLVLQRYRVFFLAFLKLHFPELNTTHRADVTTKQTTHTFLGITNAVCGFSRSIPSPGDRRRNRKYNSVHSQHIYQD</sequence>
<evidence type="ECO:0000313" key="3">
    <source>
        <dbReference type="Proteomes" id="UP000254052"/>
    </source>
</evidence>
<dbReference type="EMBL" id="UGED01000009">
    <property type="protein sequence ID" value="STL52179.1"/>
    <property type="molecule type" value="Genomic_DNA"/>
</dbReference>
<evidence type="ECO:0000313" key="2">
    <source>
        <dbReference type="EMBL" id="STL52179.1"/>
    </source>
</evidence>
<dbReference type="AlphaFoldDB" id="A0A377BAE9"/>
<evidence type="ECO:0000256" key="1">
    <source>
        <dbReference type="SAM" id="MobiDB-lite"/>
    </source>
</evidence>
<accession>A0A377BAE9</accession>
<dbReference type="Proteomes" id="UP000254052">
    <property type="component" value="Unassembled WGS sequence"/>
</dbReference>